<dbReference type="RefSeq" id="WP_115601542.1">
    <property type="nucleotide sequence ID" value="NZ_JAEQMI010000003.1"/>
</dbReference>
<dbReference type="EMBL" id="UIGT01000001">
    <property type="protein sequence ID" value="SUX79891.1"/>
    <property type="molecule type" value="Genomic_DNA"/>
</dbReference>
<sequence length="193" mass="20887">MHNLMFYLLMLLISTPALAAESWIEAPTMTLTVKATAVTSVCDIRVAEGYVTLPGADIRLFEPGGSYYSLGPRDYGSDDNLYTPFDITLSGCGSESAAIQRTMRLTFSDATGVAPLLPGVFVDQPSAGIGIVIFDINNSAYVRNVLLNEISFLGLMTDDEQTFHYAARYQYIAGGTQEARRLSASVIVSAAYE</sequence>
<dbReference type="AlphaFoldDB" id="A0A9Q7ZPI7"/>
<gene>
    <name evidence="2" type="ORF">NCTC8782_02449</name>
</gene>
<dbReference type="GO" id="GO:0009289">
    <property type="term" value="C:pilus"/>
    <property type="evidence" value="ECO:0007669"/>
    <property type="project" value="InterPro"/>
</dbReference>
<proteinExistence type="predicted"/>
<dbReference type="InterPro" id="IPR008966">
    <property type="entry name" value="Adhesion_dom_sf"/>
</dbReference>
<feature type="chain" id="PRO_5040264116" evidence="1">
    <location>
        <begin position="20"/>
        <end position="193"/>
    </location>
</feature>
<evidence type="ECO:0000313" key="3">
    <source>
        <dbReference type="Proteomes" id="UP000255286"/>
    </source>
</evidence>
<evidence type="ECO:0000313" key="2">
    <source>
        <dbReference type="EMBL" id="SUX79891.1"/>
    </source>
</evidence>
<dbReference type="Proteomes" id="UP000255286">
    <property type="component" value="Unassembled WGS sequence"/>
</dbReference>
<feature type="signal peptide" evidence="1">
    <location>
        <begin position="1"/>
        <end position="19"/>
    </location>
</feature>
<reference evidence="2 3" key="1">
    <citation type="submission" date="2018-06" db="EMBL/GenBank/DDBJ databases">
        <authorList>
            <consortium name="Pathogen Informatics"/>
            <person name="Doyle S."/>
        </authorList>
    </citation>
    <scope>NUCLEOTIDE SEQUENCE [LARGE SCALE GENOMIC DNA]</scope>
    <source>
        <strain evidence="2 3">NCTC8782</strain>
    </source>
</reference>
<comment type="caution">
    <text evidence="2">The sequence shown here is derived from an EMBL/GenBank/DDBJ whole genome shotgun (WGS) entry which is preliminary data.</text>
</comment>
<dbReference type="Gene3D" id="2.60.40.1090">
    <property type="entry name" value="Fimbrial-type adhesion domain"/>
    <property type="match status" value="1"/>
</dbReference>
<evidence type="ECO:0000256" key="1">
    <source>
        <dbReference type="SAM" id="SignalP"/>
    </source>
</evidence>
<dbReference type="InterPro" id="IPR036937">
    <property type="entry name" value="Adhesion_dom_fimbrial_sf"/>
</dbReference>
<dbReference type="SUPFAM" id="SSF49401">
    <property type="entry name" value="Bacterial adhesins"/>
    <property type="match status" value="1"/>
</dbReference>
<protein>
    <submittedName>
        <fullName evidence="2">Fimbrial protein StaF</fullName>
    </submittedName>
</protein>
<dbReference type="GO" id="GO:0007155">
    <property type="term" value="P:cell adhesion"/>
    <property type="evidence" value="ECO:0007669"/>
    <property type="project" value="InterPro"/>
</dbReference>
<organism evidence="2 3">
    <name type="scientific">Citrobacter youngae</name>
    <dbReference type="NCBI Taxonomy" id="133448"/>
    <lineage>
        <taxon>Bacteria</taxon>
        <taxon>Pseudomonadati</taxon>
        <taxon>Pseudomonadota</taxon>
        <taxon>Gammaproteobacteria</taxon>
        <taxon>Enterobacterales</taxon>
        <taxon>Enterobacteriaceae</taxon>
        <taxon>Citrobacter</taxon>
        <taxon>Citrobacter freundii complex</taxon>
    </lineage>
</organism>
<name>A0A9Q7ZPI7_9ENTR</name>
<keyword evidence="1" id="KW-0732">Signal</keyword>
<accession>A0A9Q7ZPI7</accession>